<dbReference type="GO" id="GO:0015188">
    <property type="term" value="F:L-isoleucine transmembrane transporter activity"/>
    <property type="evidence" value="ECO:0007669"/>
    <property type="project" value="TreeGrafter"/>
</dbReference>
<protein>
    <submittedName>
        <fullName evidence="5">Branched-chain amino acid transport system ATP-binding protein</fullName>
    </submittedName>
</protein>
<feature type="domain" description="ABC transporter" evidence="4">
    <location>
        <begin position="5"/>
        <end position="247"/>
    </location>
</feature>
<accession>H5SIP3</accession>
<dbReference type="PANTHER" id="PTHR45772">
    <property type="entry name" value="CONSERVED COMPONENT OF ABC TRANSPORTER FOR NATURAL AMINO ACIDS-RELATED"/>
    <property type="match status" value="1"/>
</dbReference>
<reference evidence="5" key="1">
    <citation type="journal article" date="2005" name="Environ. Microbiol.">
        <title>Genetic and functional properties of uncultivated thermophilic crenarchaeotes from a subsurface gold mine as revealed by analysis of genome fragments.</title>
        <authorList>
            <person name="Nunoura T."/>
            <person name="Hirayama H."/>
            <person name="Takami H."/>
            <person name="Oida H."/>
            <person name="Nishi S."/>
            <person name="Shimamura S."/>
            <person name="Suzuki Y."/>
            <person name="Inagaki F."/>
            <person name="Takai K."/>
            <person name="Nealson K.H."/>
            <person name="Horikoshi K."/>
        </authorList>
    </citation>
    <scope>NUCLEOTIDE SEQUENCE</scope>
</reference>
<keyword evidence="1" id="KW-0813">Transport</keyword>
<dbReference type="GO" id="GO:0005886">
    <property type="term" value="C:plasma membrane"/>
    <property type="evidence" value="ECO:0007669"/>
    <property type="project" value="TreeGrafter"/>
</dbReference>
<dbReference type="AlphaFoldDB" id="H5SIP3"/>
<dbReference type="GO" id="GO:0005304">
    <property type="term" value="F:L-valine transmembrane transporter activity"/>
    <property type="evidence" value="ECO:0007669"/>
    <property type="project" value="TreeGrafter"/>
</dbReference>
<dbReference type="InterPro" id="IPR027417">
    <property type="entry name" value="P-loop_NTPase"/>
</dbReference>
<dbReference type="GO" id="GO:1903806">
    <property type="term" value="P:L-isoleucine import across plasma membrane"/>
    <property type="evidence" value="ECO:0007669"/>
    <property type="project" value="TreeGrafter"/>
</dbReference>
<dbReference type="CDD" id="cd03219">
    <property type="entry name" value="ABC_Mj1267_LivG_branched"/>
    <property type="match status" value="1"/>
</dbReference>
<dbReference type="GO" id="GO:0015192">
    <property type="term" value="F:L-phenylalanine transmembrane transporter activity"/>
    <property type="evidence" value="ECO:0007669"/>
    <property type="project" value="TreeGrafter"/>
</dbReference>
<evidence type="ECO:0000256" key="2">
    <source>
        <dbReference type="ARBA" id="ARBA00022741"/>
    </source>
</evidence>
<evidence type="ECO:0000313" key="5">
    <source>
        <dbReference type="EMBL" id="BAL56029.1"/>
    </source>
</evidence>
<dbReference type="SMART" id="SM00382">
    <property type="entry name" value="AAA"/>
    <property type="match status" value="1"/>
</dbReference>
<dbReference type="GO" id="GO:1903805">
    <property type="term" value="P:L-valine import across plasma membrane"/>
    <property type="evidence" value="ECO:0007669"/>
    <property type="project" value="TreeGrafter"/>
</dbReference>
<proteinExistence type="predicted"/>
<dbReference type="EMBL" id="AP011736">
    <property type="protein sequence ID" value="BAL56029.1"/>
    <property type="molecule type" value="Genomic_DNA"/>
</dbReference>
<dbReference type="GO" id="GO:0042941">
    <property type="term" value="P:D-alanine transmembrane transport"/>
    <property type="evidence" value="ECO:0007669"/>
    <property type="project" value="TreeGrafter"/>
</dbReference>
<keyword evidence="2" id="KW-0547">Nucleotide-binding</keyword>
<dbReference type="PANTHER" id="PTHR45772:SF7">
    <property type="entry name" value="AMINO ACID ABC TRANSPORTER ATP-BINDING PROTEIN"/>
    <property type="match status" value="1"/>
</dbReference>
<evidence type="ECO:0000256" key="1">
    <source>
        <dbReference type="ARBA" id="ARBA00022448"/>
    </source>
</evidence>
<name>H5SIP3_9ZZZZ</name>
<dbReference type="GO" id="GO:0005524">
    <property type="term" value="F:ATP binding"/>
    <property type="evidence" value="ECO:0007669"/>
    <property type="project" value="UniProtKB-KW"/>
</dbReference>
<evidence type="ECO:0000256" key="3">
    <source>
        <dbReference type="ARBA" id="ARBA00022840"/>
    </source>
</evidence>
<dbReference type="InterPro" id="IPR051120">
    <property type="entry name" value="ABC_AA/LPS_Transport"/>
</dbReference>
<dbReference type="InterPro" id="IPR003593">
    <property type="entry name" value="AAA+_ATPase"/>
</dbReference>
<gene>
    <name evidence="5" type="ORF">HGMM_F34B05C03</name>
</gene>
<keyword evidence="3 5" id="KW-0067">ATP-binding</keyword>
<evidence type="ECO:0000259" key="4">
    <source>
        <dbReference type="PROSITE" id="PS50893"/>
    </source>
</evidence>
<dbReference type="Gene3D" id="3.40.50.300">
    <property type="entry name" value="P-loop containing nucleotide triphosphate hydrolases"/>
    <property type="match status" value="1"/>
</dbReference>
<organism evidence="5">
    <name type="scientific">uncultured prokaryote</name>
    <dbReference type="NCBI Taxonomy" id="198431"/>
    <lineage>
        <taxon>unclassified sequences</taxon>
        <taxon>environmental samples</taxon>
    </lineage>
</organism>
<dbReference type="SUPFAM" id="SSF52540">
    <property type="entry name" value="P-loop containing nucleoside triphosphate hydrolases"/>
    <property type="match status" value="1"/>
</dbReference>
<dbReference type="Pfam" id="PF00005">
    <property type="entry name" value="ABC_tran"/>
    <property type="match status" value="1"/>
</dbReference>
<dbReference type="GO" id="GO:0015808">
    <property type="term" value="P:L-alanine transport"/>
    <property type="evidence" value="ECO:0007669"/>
    <property type="project" value="TreeGrafter"/>
</dbReference>
<dbReference type="InterPro" id="IPR003439">
    <property type="entry name" value="ABC_transporter-like_ATP-bd"/>
</dbReference>
<dbReference type="GO" id="GO:0016887">
    <property type="term" value="F:ATP hydrolysis activity"/>
    <property type="evidence" value="ECO:0007669"/>
    <property type="project" value="InterPro"/>
</dbReference>
<dbReference type="PROSITE" id="PS50893">
    <property type="entry name" value="ABC_TRANSPORTER_2"/>
    <property type="match status" value="1"/>
</dbReference>
<reference evidence="5" key="2">
    <citation type="journal article" date="2012" name="PLoS ONE">
        <title>A Deeply Branching Thermophilic Bacterium with an Ancient Acetyl-CoA Pathway Dominates a Subsurface Ecosystem.</title>
        <authorList>
            <person name="Takami H."/>
            <person name="Noguchi H."/>
            <person name="Takaki Y."/>
            <person name="Uchiyama I."/>
            <person name="Toyoda A."/>
            <person name="Nishi S."/>
            <person name="Chee G.-J."/>
            <person name="Arai W."/>
            <person name="Nunoura T."/>
            <person name="Itoh T."/>
            <person name="Hattori M."/>
            <person name="Takai K."/>
        </authorList>
    </citation>
    <scope>NUCLEOTIDE SEQUENCE</scope>
</reference>
<sequence>MTAVLQVENLTLHFGMITAAEGENVLVNQGEFVGIVGPNGAGKTTFLNLVTGYLKPEAGHIRFMGQDIVGLHPNQVTALGVGRSFQIPQLFTSLTVLENVLIARSTATGSSGDFWHALKRKCRIQEARAILAQFGLEAQADRPASELPEGGRKLLDIALAFALKPKLLLMDEPTSGVSVEDKFEVMDRLVKVLEESQVTAMFVEHDMEVVRRYAKRVLVINGGRIIADGQPEAILSHPEIRRAVAGWG</sequence>